<feature type="region of interest" description="Disordered" evidence="4">
    <location>
        <begin position="133"/>
        <end position="154"/>
    </location>
</feature>
<evidence type="ECO:0000313" key="6">
    <source>
        <dbReference type="Proteomes" id="UP001642540"/>
    </source>
</evidence>
<comment type="subcellular location">
    <subcellularLocation>
        <location evidence="1">Mitochondrion inner membrane</location>
    </subcellularLocation>
</comment>
<dbReference type="EMBL" id="CAXLJM020000013">
    <property type="protein sequence ID" value="CAL8078521.1"/>
    <property type="molecule type" value="Genomic_DNA"/>
</dbReference>
<sequence>MGSLVRSLRLLRPQSQQLLSRSYFPRPFSNQQGQSQSSWNWGALRNTVAAAVGAGTTVYLGWHLMGHSEPVLALKPRKKEDEIKAIKLTSRERRFLRFASVEYDGQLYMTPQDFLESVVEAEPRPRLKRKALNKNDLQNIKDSTPPLQKGSPQMFRNLRDKGINNANF</sequence>
<dbReference type="PANTHER" id="PTHR12294">
    <property type="entry name" value="EF HAND DOMAIN FAMILY A1,A2-RELATED"/>
    <property type="match status" value="1"/>
</dbReference>
<keyword evidence="6" id="KW-1185">Reference proteome</keyword>
<protein>
    <submittedName>
        <fullName evidence="5">Uncharacterized protein</fullName>
    </submittedName>
</protein>
<reference evidence="5 6" key="1">
    <citation type="submission" date="2024-08" db="EMBL/GenBank/DDBJ databases">
        <authorList>
            <person name="Cucini C."/>
            <person name="Frati F."/>
        </authorList>
    </citation>
    <scope>NUCLEOTIDE SEQUENCE [LARGE SCALE GENOMIC DNA]</scope>
</reference>
<evidence type="ECO:0000256" key="4">
    <source>
        <dbReference type="SAM" id="MobiDB-lite"/>
    </source>
</evidence>
<evidence type="ECO:0000256" key="1">
    <source>
        <dbReference type="ARBA" id="ARBA00004273"/>
    </source>
</evidence>
<organism evidence="5 6">
    <name type="scientific">Orchesella dallaii</name>
    <dbReference type="NCBI Taxonomy" id="48710"/>
    <lineage>
        <taxon>Eukaryota</taxon>
        <taxon>Metazoa</taxon>
        <taxon>Ecdysozoa</taxon>
        <taxon>Arthropoda</taxon>
        <taxon>Hexapoda</taxon>
        <taxon>Collembola</taxon>
        <taxon>Entomobryomorpha</taxon>
        <taxon>Entomobryoidea</taxon>
        <taxon>Orchesellidae</taxon>
        <taxon>Orchesellinae</taxon>
        <taxon>Orchesella</taxon>
    </lineage>
</organism>
<accession>A0ABP1PUZ6</accession>
<evidence type="ECO:0000313" key="5">
    <source>
        <dbReference type="EMBL" id="CAL8078521.1"/>
    </source>
</evidence>
<gene>
    <name evidence="5" type="ORF">ODALV1_LOCUS4120</name>
</gene>
<proteinExistence type="predicted"/>
<dbReference type="Proteomes" id="UP001642540">
    <property type="component" value="Unassembled WGS sequence"/>
</dbReference>
<feature type="compositionally biased region" description="Polar residues" evidence="4">
    <location>
        <begin position="135"/>
        <end position="146"/>
    </location>
</feature>
<keyword evidence="3" id="KW-0472">Membrane</keyword>
<dbReference type="InterPro" id="IPR039800">
    <property type="entry name" value="MICU1/2/3"/>
</dbReference>
<keyword evidence="2" id="KW-0677">Repeat</keyword>
<dbReference type="PANTHER" id="PTHR12294:SF13">
    <property type="entry name" value="MITOCHONDRIAL CALCIUM UPTAKE 3, ISOFORM D"/>
    <property type="match status" value="1"/>
</dbReference>
<evidence type="ECO:0000256" key="2">
    <source>
        <dbReference type="ARBA" id="ARBA00022737"/>
    </source>
</evidence>
<name>A0ABP1PUZ6_9HEXA</name>
<comment type="caution">
    <text evidence="5">The sequence shown here is derived from an EMBL/GenBank/DDBJ whole genome shotgun (WGS) entry which is preliminary data.</text>
</comment>
<evidence type="ECO:0000256" key="3">
    <source>
        <dbReference type="ARBA" id="ARBA00023136"/>
    </source>
</evidence>